<evidence type="ECO:0000256" key="2">
    <source>
        <dbReference type="ARBA" id="ARBA00009853"/>
    </source>
</evidence>
<dbReference type="EMBL" id="RZIJ01000061">
    <property type="protein sequence ID" value="RUQ59756.1"/>
    <property type="molecule type" value="Genomic_DNA"/>
</dbReference>
<proteinExistence type="inferred from homology"/>
<sequence length="294" mass="30553">MRPSTAAALFAAASAITFTLSQVSGKFLGAKLPFAELAFWRAAFGPLVLVGLWRAGVELGKPRDPWGYVIRCGLGVVALYAMMYALTSGAPIALVILIFTARVLLFPVAARLMLGERSGARVWAAVAVGFVGVLVSSWPSLPKPELQLGLAAAFAACVLTAGSQTAVRRLTKTNTAGMIVLVYTLASVAATLPVAAFDWVTPPVAGWPWLVALGLFAVLAQWTAAAAFRRAPVGFLAPFDFLGVPTAAAIGYLLFGEVPGVYMLVGGAITLLAAWVVVAAAKPARQESAVPARA</sequence>
<evidence type="ECO:0000259" key="7">
    <source>
        <dbReference type="Pfam" id="PF00892"/>
    </source>
</evidence>
<keyword evidence="3 6" id="KW-0812">Transmembrane</keyword>
<dbReference type="GO" id="GO:0016020">
    <property type="term" value="C:membrane"/>
    <property type="evidence" value="ECO:0007669"/>
    <property type="project" value="UniProtKB-SubCell"/>
</dbReference>
<keyword evidence="9" id="KW-1185">Reference proteome</keyword>
<feature type="transmembrane region" description="Helical" evidence="6">
    <location>
        <begin position="206"/>
        <end position="228"/>
    </location>
</feature>
<evidence type="ECO:0000256" key="3">
    <source>
        <dbReference type="ARBA" id="ARBA00022692"/>
    </source>
</evidence>
<evidence type="ECO:0000313" key="9">
    <source>
        <dbReference type="Proteomes" id="UP000280346"/>
    </source>
</evidence>
<keyword evidence="5 6" id="KW-0472">Membrane</keyword>
<dbReference type="OrthoDB" id="7301507at2"/>
<accession>A0A3S0VDH9</accession>
<dbReference type="SUPFAM" id="SSF103481">
    <property type="entry name" value="Multidrug resistance efflux transporter EmrE"/>
    <property type="match status" value="2"/>
</dbReference>
<protein>
    <submittedName>
        <fullName evidence="8">DMT family transporter</fullName>
    </submittedName>
</protein>
<dbReference type="PANTHER" id="PTHR22911:SF6">
    <property type="entry name" value="SOLUTE CARRIER FAMILY 35 MEMBER G1"/>
    <property type="match status" value="1"/>
</dbReference>
<dbReference type="Pfam" id="PF00892">
    <property type="entry name" value="EamA"/>
    <property type="match status" value="2"/>
</dbReference>
<comment type="similarity">
    <text evidence="2">Belongs to the drug/metabolite transporter (DMT) superfamily. 10 TMS drug/metabolite exporter (DME) (TC 2.A.7.3) family.</text>
</comment>
<reference evidence="8 9" key="1">
    <citation type="submission" date="2018-12" db="EMBL/GenBank/DDBJ databases">
        <authorList>
            <person name="Yang Y."/>
        </authorList>
    </citation>
    <scope>NUCLEOTIDE SEQUENCE [LARGE SCALE GENOMIC DNA]</scope>
    <source>
        <strain evidence="8 9">GSF71</strain>
    </source>
</reference>
<evidence type="ECO:0000313" key="8">
    <source>
        <dbReference type="EMBL" id="RUQ59756.1"/>
    </source>
</evidence>
<keyword evidence="4 6" id="KW-1133">Transmembrane helix</keyword>
<organism evidence="8 9">
    <name type="scientific">Azospirillum doebereinerae</name>
    <dbReference type="NCBI Taxonomy" id="92933"/>
    <lineage>
        <taxon>Bacteria</taxon>
        <taxon>Pseudomonadati</taxon>
        <taxon>Pseudomonadota</taxon>
        <taxon>Alphaproteobacteria</taxon>
        <taxon>Rhodospirillales</taxon>
        <taxon>Azospirillaceae</taxon>
        <taxon>Azospirillum</taxon>
    </lineage>
</organism>
<dbReference type="InterPro" id="IPR000620">
    <property type="entry name" value="EamA_dom"/>
</dbReference>
<dbReference type="AlphaFoldDB" id="A0A3S0VDH9"/>
<feature type="domain" description="EamA" evidence="7">
    <location>
        <begin position="7"/>
        <end position="137"/>
    </location>
</feature>
<feature type="transmembrane region" description="Helical" evidence="6">
    <location>
        <begin position="179"/>
        <end position="200"/>
    </location>
</feature>
<feature type="transmembrane region" description="Helical" evidence="6">
    <location>
        <begin position="122"/>
        <end position="141"/>
    </location>
</feature>
<dbReference type="Proteomes" id="UP000280346">
    <property type="component" value="Unassembled WGS sequence"/>
</dbReference>
<evidence type="ECO:0000256" key="1">
    <source>
        <dbReference type="ARBA" id="ARBA00004141"/>
    </source>
</evidence>
<evidence type="ECO:0000256" key="5">
    <source>
        <dbReference type="ARBA" id="ARBA00023136"/>
    </source>
</evidence>
<feature type="transmembrane region" description="Helical" evidence="6">
    <location>
        <begin position="235"/>
        <end position="255"/>
    </location>
</feature>
<feature type="transmembrane region" description="Helical" evidence="6">
    <location>
        <begin position="261"/>
        <end position="281"/>
    </location>
</feature>
<feature type="transmembrane region" description="Helical" evidence="6">
    <location>
        <begin position="147"/>
        <end position="167"/>
    </location>
</feature>
<feature type="transmembrane region" description="Helical" evidence="6">
    <location>
        <begin position="37"/>
        <end position="56"/>
    </location>
</feature>
<dbReference type="InterPro" id="IPR037185">
    <property type="entry name" value="EmrE-like"/>
</dbReference>
<gene>
    <name evidence="8" type="ORF">EJ913_31025</name>
</gene>
<comment type="subcellular location">
    <subcellularLocation>
        <location evidence="1">Membrane</location>
        <topology evidence="1">Multi-pass membrane protein</topology>
    </subcellularLocation>
</comment>
<evidence type="ECO:0000256" key="4">
    <source>
        <dbReference type="ARBA" id="ARBA00022989"/>
    </source>
</evidence>
<evidence type="ECO:0000256" key="6">
    <source>
        <dbReference type="SAM" id="Phobius"/>
    </source>
</evidence>
<name>A0A3S0VDH9_9PROT</name>
<feature type="domain" description="EamA" evidence="7">
    <location>
        <begin position="148"/>
        <end position="278"/>
    </location>
</feature>
<comment type="caution">
    <text evidence="8">The sequence shown here is derived from an EMBL/GenBank/DDBJ whole genome shotgun (WGS) entry which is preliminary data.</text>
</comment>
<dbReference type="PANTHER" id="PTHR22911">
    <property type="entry name" value="ACYL-MALONYL CONDENSING ENZYME-RELATED"/>
    <property type="match status" value="1"/>
</dbReference>